<dbReference type="Gene3D" id="1.10.10.60">
    <property type="entry name" value="Homeodomain-like"/>
    <property type="match status" value="1"/>
</dbReference>
<dbReference type="EMBL" id="UOEL01000113">
    <property type="protein sequence ID" value="VAW14107.1"/>
    <property type="molecule type" value="Genomic_DNA"/>
</dbReference>
<sequence length="44" mass="5335">MIAEQTGLSKYHFHRLFVKENKCTPQVYLEKLRLEHASHFMILF</sequence>
<evidence type="ECO:0000313" key="2">
    <source>
        <dbReference type="EMBL" id="VAW14107.1"/>
    </source>
</evidence>
<proteinExistence type="predicted"/>
<protein>
    <recommendedName>
        <fullName evidence="1">HTH araC/xylS-type domain-containing protein</fullName>
    </recommendedName>
</protein>
<reference evidence="2" key="1">
    <citation type="submission" date="2018-06" db="EMBL/GenBank/DDBJ databases">
        <authorList>
            <person name="Zhirakovskaya E."/>
        </authorList>
    </citation>
    <scope>NUCLEOTIDE SEQUENCE</scope>
</reference>
<gene>
    <name evidence="2" type="ORF">MNBD_BACTEROID03-1324</name>
</gene>
<feature type="domain" description="HTH araC/xylS-type" evidence="1">
    <location>
        <begin position="1"/>
        <end position="44"/>
    </location>
</feature>
<dbReference type="GO" id="GO:0003700">
    <property type="term" value="F:DNA-binding transcription factor activity"/>
    <property type="evidence" value="ECO:0007669"/>
    <property type="project" value="InterPro"/>
</dbReference>
<feature type="non-terminal residue" evidence="2">
    <location>
        <position position="44"/>
    </location>
</feature>
<name>A0A3B0TL69_9ZZZZ</name>
<evidence type="ECO:0000259" key="1">
    <source>
        <dbReference type="PROSITE" id="PS01124"/>
    </source>
</evidence>
<dbReference type="PROSITE" id="PS01124">
    <property type="entry name" value="HTH_ARAC_FAMILY_2"/>
    <property type="match status" value="1"/>
</dbReference>
<accession>A0A3B0TL69</accession>
<dbReference type="AlphaFoldDB" id="A0A3B0TL69"/>
<organism evidence="2">
    <name type="scientific">hydrothermal vent metagenome</name>
    <dbReference type="NCBI Taxonomy" id="652676"/>
    <lineage>
        <taxon>unclassified sequences</taxon>
        <taxon>metagenomes</taxon>
        <taxon>ecological metagenomes</taxon>
    </lineage>
</organism>
<dbReference type="InterPro" id="IPR018060">
    <property type="entry name" value="HTH_AraC"/>
</dbReference>
<dbReference type="GO" id="GO:0043565">
    <property type="term" value="F:sequence-specific DNA binding"/>
    <property type="evidence" value="ECO:0007669"/>
    <property type="project" value="InterPro"/>
</dbReference>